<feature type="signal peptide" evidence="1">
    <location>
        <begin position="1"/>
        <end position="20"/>
    </location>
</feature>
<dbReference type="KEGG" id="tps:THAPSDRAFT_20964"/>
<keyword evidence="3" id="KW-1185">Reference proteome</keyword>
<keyword evidence="1" id="KW-0732">Signal</keyword>
<feature type="chain" id="PRO_5002865850" description="Methyltransferase domain-containing protein" evidence="1">
    <location>
        <begin position="21"/>
        <end position="429"/>
    </location>
</feature>
<gene>
    <name evidence="2" type="ORF">THAPSDRAFT_20964</name>
</gene>
<proteinExistence type="predicted"/>
<evidence type="ECO:0000313" key="3">
    <source>
        <dbReference type="Proteomes" id="UP000001449"/>
    </source>
</evidence>
<dbReference type="EMBL" id="CM000638">
    <property type="protein sequence ID" value="EED96582.1"/>
    <property type="molecule type" value="Genomic_DNA"/>
</dbReference>
<evidence type="ECO:0000313" key="2">
    <source>
        <dbReference type="EMBL" id="EED96582.1"/>
    </source>
</evidence>
<evidence type="ECO:0000256" key="1">
    <source>
        <dbReference type="SAM" id="SignalP"/>
    </source>
</evidence>
<dbReference type="AlphaFoldDB" id="B8BRQ6"/>
<accession>B8BRQ6</accession>
<dbReference type="RefSeq" id="XP_002286941.1">
    <property type="nucleotide sequence ID" value="XM_002286905.1"/>
</dbReference>
<name>B8BRQ6_THAPS</name>
<evidence type="ECO:0008006" key="4">
    <source>
        <dbReference type="Google" id="ProtNLM"/>
    </source>
</evidence>
<dbReference type="eggNOG" id="ENOG502RW18">
    <property type="taxonomic scope" value="Eukaryota"/>
</dbReference>
<dbReference type="Proteomes" id="UP000001449">
    <property type="component" value="Chromosome 1"/>
</dbReference>
<sequence>MPSLLLQTLCIWVAILQGHAFNSYILPVPQSHHSSSPVRTSLFNPSLTLTCAQTADDTSQVKQSNRKSKNATKWIACSSTKEVTRAIERYVQGGDRVAELGSQLREPSSMICEMIGASGKAMLVDIERKFPNEKKGSDRTSAMRREGDEDEFYNDRATFRELKTFDGWRHALLSTQYNILVVDVSIVAGNDLDLTCISLIKEFIALNSGSGDNNDNPCRAIIVKSGSLHNLARRLYHAQTILSGSRTIRLRENEQSSVVGAVGVEEYRRTIPFVVRKGDVCVEVGCHLGTSTTIIDEAAKDTTAETGGCLGVDVGPHIIERAKEKYPHLPFEVGDGFEIGSLIRMRSSHFPPSTNNSIYDVVYVDIGGLSGSEGLLEAVSLLSSITNCLEPRCIVIKSLCVRRLASCLVPFSEVWRKEKMAEQANTEPK</sequence>
<dbReference type="Gene3D" id="3.40.50.150">
    <property type="entry name" value="Vaccinia Virus protein VP39"/>
    <property type="match status" value="1"/>
</dbReference>
<dbReference type="OMA" id="KWIACSS"/>
<protein>
    <recommendedName>
        <fullName evidence="4">Methyltransferase domain-containing protein</fullName>
    </recommendedName>
</protein>
<reference evidence="2 3" key="2">
    <citation type="journal article" date="2008" name="Nature">
        <title>The Phaeodactylum genome reveals the evolutionary history of diatom genomes.</title>
        <authorList>
            <person name="Bowler C."/>
            <person name="Allen A.E."/>
            <person name="Badger J.H."/>
            <person name="Grimwood J."/>
            <person name="Jabbari K."/>
            <person name="Kuo A."/>
            <person name="Maheswari U."/>
            <person name="Martens C."/>
            <person name="Maumus F."/>
            <person name="Otillar R.P."/>
            <person name="Rayko E."/>
            <person name="Salamov A."/>
            <person name="Vandepoele K."/>
            <person name="Beszteri B."/>
            <person name="Gruber A."/>
            <person name="Heijde M."/>
            <person name="Katinka M."/>
            <person name="Mock T."/>
            <person name="Valentin K."/>
            <person name="Verret F."/>
            <person name="Berges J.A."/>
            <person name="Brownlee C."/>
            <person name="Cadoret J.P."/>
            <person name="Chiovitti A."/>
            <person name="Choi C.J."/>
            <person name="Coesel S."/>
            <person name="De Martino A."/>
            <person name="Detter J.C."/>
            <person name="Durkin C."/>
            <person name="Falciatore A."/>
            <person name="Fournet J."/>
            <person name="Haruta M."/>
            <person name="Huysman M.J."/>
            <person name="Jenkins B.D."/>
            <person name="Jiroutova K."/>
            <person name="Jorgensen R.E."/>
            <person name="Joubert Y."/>
            <person name="Kaplan A."/>
            <person name="Kroger N."/>
            <person name="Kroth P.G."/>
            <person name="La Roche J."/>
            <person name="Lindquist E."/>
            <person name="Lommer M."/>
            <person name="Martin-Jezequel V."/>
            <person name="Lopez P.J."/>
            <person name="Lucas S."/>
            <person name="Mangogna M."/>
            <person name="McGinnis K."/>
            <person name="Medlin L.K."/>
            <person name="Montsant A."/>
            <person name="Oudot-Le Secq M.P."/>
            <person name="Napoli C."/>
            <person name="Obornik M."/>
            <person name="Parker M.S."/>
            <person name="Petit J.L."/>
            <person name="Porcel B.M."/>
            <person name="Poulsen N."/>
            <person name="Robison M."/>
            <person name="Rychlewski L."/>
            <person name="Rynearson T.A."/>
            <person name="Schmutz J."/>
            <person name="Shapiro H."/>
            <person name="Siaut M."/>
            <person name="Stanley M."/>
            <person name="Sussman M.R."/>
            <person name="Taylor A.R."/>
            <person name="Vardi A."/>
            <person name="von Dassow P."/>
            <person name="Vyverman W."/>
            <person name="Willis A."/>
            <person name="Wyrwicz L.S."/>
            <person name="Rokhsar D.S."/>
            <person name="Weissenbach J."/>
            <person name="Armbrust E.V."/>
            <person name="Green B.R."/>
            <person name="Van de Peer Y."/>
            <person name="Grigoriev I.V."/>
        </authorList>
    </citation>
    <scope>NUCLEOTIDE SEQUENCE [LARGE SCALE GENOMIC DNA]</scope>
    <source>
        <strain evidence="2 3">CCMP1335</strain>
    </source>
</reference>
<dbReference type="InterPro" id="IPR029063">
    <property type="entry name" value="SAM-dependent_MTases_sf"/>
</dbReference>
<reference evidence="2 3" key="1">
    <citation type="journal article" date="2004" name="Science">
        <title>The genome of the diatom Thalassiosira pseudonana: ecology, evolution, and metabolism.</title>
        <authorList>
            <person name="Armbrust E.V."/>
            <person name="Berges J.A."/>
            <person name="Bowler C."/>
            <person name="Green B.R."/>
            <person name="Martinez D."/>
            <person name="Putnam N.H."/>
            <person name="Zhou S."/>
            <person name="Allen A.E."/>
            <person name="Apt K.E."/>
            <person name="Bechner M."/>
            <person name="Brzezinski M.A."/>
            <person name="Chaal B.K."/>
            <person name="Chiovitti A."/>
            <person name="Davis A.K."/>
            <person name="Demarest M.S."/>
            <person name="Detter J.C."/>
            <person name="Glavina T."/>
            <person name="Goodstein D."/>
            <person name="Hadi M.Z."/>
            <person name="Hellsten U."/>
            <person name="Hildebrand M."/>
            <person name="Jenkins B.D."/>
            <person name="Jurka J."/>
            <person name="Kapitonov V.V."/>
            <person name="Kroger N."/>
            <person name="Lau W.W."/>
            <person name="Lane T.W."/>
            <person name="Larimer F.W."/>
            <person name="Lippmeier J.C."/>
            <person name="Lucas S."/>
            <person name="Medina M."/>
            <person name="Montsant A."/>
            <person name="Obornik M."/>
            <person name="Parker M.S."/>
            <person name="Palenik B."/>
            <person name="Pazour G.J."/>
            <person name="Richardson P.M."/>
            <person name="Rynearson T.A."/>
            <person name="Saito M.A."/>
            <person name="Schwartz D.C."/>
            <person name="Thamatrakoln K."/>
            <person name="Valentin K."/>
            <person name="Vardi A."/>
            <person name="Wilkerson F.P."/>
            <person name="Rokhsar D.S."/>
        </authorList>
    </citation>
    <scope>NUCLEOTIDE SEQUENCE [LARGE SCALE GENOMIC DNA]</scope>
    <source>
        <strain evidence="2 3">CCMP1335</strain>
    </source>
</reference>
<dbReference type="SUPFAM" id="SSF53335">
    <property type="entry name" value="S-adenosyl-L-methionine-dependent methyltransferases"/>
    <property type="match status" value="1"/>
</dbReference>
<dbReference type="GeneID" id="7443251"/>
<organism evidence="2 3">
    <name type="scientific">Thalassiosira pseudonana</name>
    <name type="common">Marine diatom</name>
    <name type="synonym">Cyclotella nana</name>
    <dbReference type="NCBI Taxonomy" id="35128"/>
    <lineage>
        <taxon>Eukaryota</taxon>
        <taxon>Sar</taxon>
        <taxon>Stramenopiles</taxon>
        <taxon>Ochrophyta</taxon>
        <taxon>Bacillariophyta</taxon>
        <taxon>Coscinodiscophyceae</taxon>
        <taxon>Thalassiosirophycidae</taxon>
        <taxon>Thalassiosirales</taxon>
        <taxon>Thalassiosiraceae</taxon>
        <taxon>Thalassiosira</taxon>
    </lineage>
</organism>
<dbReference type="InParanoid" id="B8BRQ6"/>
<dbReference type="PaxDb" id="35128-Thaps20964"/>
<dbReference type="HOGENOM" id="CLU_640141_0_0_1"/>